<dbReference type="Pfam" id="PF09836">
    <property type="entry name" value="DUF2063"/>
    <property type="match status" value="1"/>
</dbReference>
<protein>
    <submittedName>
        <fullName evidence="3">Putative DNA-binding domain-containing protein</fullName>
    </submittedName>
</protein>
<accession>A0A7Z0MND1</accession>
<dbReference type="AlphaFoldDB" id="A0A7Z0MND1"/>
<dbReference type="EMBL" id="JACCHS010000044">
    <property type="protein sequence ID" value="NYT46826.1"/>
    <property type="molecule type" value="Genomic_DNA"/>
</dbReference>
<reference evidence="3 4" key="1">
    <citation type="submission" date="2020-05" db="EMBL/GenBank/DDBJ databases">
        <title>Horizontal transmission and recombination maintain forever young bacterial symbiont genomes.</title>
        <authorList>
            <person name="Russell S.L."/>
            <person name="Pepper-Tunick E."/>
            <person name="Svedberg J."/>
            <person name="Byrne A."/>
            <person name="Ruelas Castillo J."/>
            <person name="Vollmers C."/>
            <person name="Beinart R.A."/>
            <person name="Corbett-Detig R."/>
        </authorList>
    </citation>
    <scope>NUCLEOTIDE SEQUENCE [LARGE SCALE GENOMIC DNA]</scope>
    <source>
        <strain evidence="3">4727-3</strain>
    </source>
</reference>
<dbReference type="Gene3D" id="1.10.150.690">
    <property type="entry name" value="DUF2063"/>
    <property type="match status" value="1"/>
</dbReference>
<feature type="domain" description="NGO1945-like C-terminal" evidence="2">
    <location>
        <begin position="150"/>
        <end position="242"/>
    </location>
</feature>
<dbReference type="GO" id="GO:0003677">
    <property type="term" value="F:DNA binding"/>
    <property type="evidence" value="ECO:0007669"/>
    <property type="project" value="UniProtKB-KW"/>
</dbReference>
<feature type="domain" description="Putative DNA-binding" evidence="1">
    <location>
        <begin position="14"/>
        <end position="98"/>
    </location>
</feature>
<dbReference type="InterPro" id="IPR054098">
    <property type="entry name" value="NGO1945-like_C"/>
</dbReference>
<proteinExistence type="predicted"/>
<keyword evidence="3" id="KW-0238">DNA-binding</keyword>
<dbReference type="Proteomes" id="UP000537890">
    <property type="component" value="Unassembled WGS sequence"/>
</dbReference>
<organism evidence="3 4">
    <name type="scientific">Candidatus Methanofishera endochildressiae</name>
    <dbReference type="NCBI Taxonomy" id="2738884"/>
    <lineage>
        <taxon>Bacteria</taxon>
        <taxon>Pseudomonadati</taxon>
        <taxon>Pseudomonadota</taxon>
        <taxon>Gammaproteobacteria</taxon>
        <taxon>Candidatus Methanofishera</taxon>
    </lineage>
</organism>
<dbReference type="Gene3D" id="3.90.930.50">
    <property type="match status" value="1"/>
</dbReference>
<evidence type="ECO:0000259" key="1">
    <source>
        <dbReference type="Pfam" id="PF09836"/>
    </source>
</evidence>
<evidence type="ECO:0000313" key="3">
    <source>
        <dbReference type="EMBL" id="NYT46826.1"/>
    </source>
</evidence>
<gene>
    <name evidence="3" type="ORF">H0A75_03460</name>
</gene>
<sequence length="251" mass="28999">MSNFPHSVDFKAKQAEFSNYIRDPAAFPCPEDVKPERMQMYRSLFFNNVESFLSSNFPVLRKILDDRQWQQLAQGFFANHPSTSPYFSEIPEEFIAYLQNERKTNADDYPFILELAHYEWVEMALSIAQEELAETNALQPGNLQQTLSLSPLAWILAYQFPDHKVSPDYLPLQAPEQPSYLAVYRDYDDQVNFIELSAMSYFLLHTLQEQPAITIANCCTHILPENATESLKNSAIDAIQQFVDKKIILIQ</sequence>
<name>A0A7Z0MND1_9GAMM</name>
<dbReference type="Pfam" id="PF22106">
    <property type="entry name" value="NGO1945_C"/>
    <property type="match status" value="1"/>
</dbReference>
<dbReference type="InterPro" id="IPR018640">
    <property type="entry name" value="DUF2063"/>
</dbReference>
<evidence type="ECO:0000313" key="4">
    <source>
        <dbReference type="Proteomes" id="UP000537890"/>
    </source>
</evidence>
<comment type="caution">
    <text evidence="3">The sequence shown here is derived from an EMBL/GenBank/DDBJ whole genome shotgun (WGS) entry which is preliminary data.</text>
</comment>
<evidence type="ECO:0000259" key="2">
    <source>
        <dbReference type="Pfam" id="PF22106"/>
    </source>
</evidence>
<dbReference type="InterPro" id="IPR044922">
    <property type="entry name" value="DUF2063_N_sf"/>
</dbReference>